<dbReference type="OrthoDB" id="5193321at2"/>
<sequence>MVDVEEHGLGWVLEPLLGAGLSADQASDLVFRLAFDAVVDDVRGVRVSAPGALADQPCAVRTAWEQTLLRMMLVDPLRQDGAGGGLATAGG</sequence>
<proteinExistence type="predicted"/>
<accession>A0A562IUT2</accession>
<reference evidence="1 2" key="1">
    <citation type="submission" date="2019-07" db="EMBL/GenBank/DDBJ databases">
        <title>R&amp;d 2014.</title>
        <authorList>
            <person name="Klenk H.-P."/>
        </authorList>
    </citation>
    <scope>NUCLEOTIDE SEQUENCE [LARGE SCALE GENOMIC DNA]</scope>
    <source>
        <strain evidence="1 2">DSM 45764</strain>
    </source>
</reference>
<protein>
    <submittedName>
        <fullName evidence="1">Uncharacterized protein</fullName>
    </submittedName>
</protein>
<dbReference type="EMBL" id="VLKF01000001">
    <property type="protein sequence ID" value="TWH74445.1"/>
    <property type="molecule type" value="Genomic_DNA"/>
</dbReference>
<keyword evidence="2" id="KW-1185">Reference proteome</keyword>
<dbReference type="AlphaFoldDB" id="A0A562IUT2"/>
<organism evidence="1 2">
    <name type="scientific">Modestobacter roseus</name>
    <dbReference type="NCBI Taxonomy" id="1181884"/>
    <lineage>
        <taxon>Bacteria</taxon>
        <taxon>Bacillati</taxon>
        <taxon>Actinomycetota</taxon>
        <taxon>Actinomycetes</taxon>
        <taxon>Geodermatophilales</taxon>
        <taxon>Geodermatophilaceae</taxon>
        <taxon>Modestobacter</taxon>
    </lineage>
</organism>
<evidence type="ECO:0000313" key="1">
    <source>
        <dbReference type="EMBL" id="TWH74445.1"/>
    </source>
</evidence>
<name>A0A562IUT2_9ACTN</name>
<dbReference type="RefSeq" id="WP_153358730.1">
    <property type="nucleotide sequence ID" value="NZ_ML762484.1"/>
</dbReference>
<dbReference type="Proteomes" id="UP000321490">
    <property type="component" value="Unassembled WGS sequence"/>
</dbReference>
<evidence type="ECO:0000313" key="2">
    <source>
        <dbReference type="Proteomes" id="UP000321490"/>
    </source>
</evidence>
<comment type="caution">
    <text evidence="1">The sequence shown here is derived from an EMBL/GenBank/DDBJ whole genome shotgun (WGS) entry which is preliminary data.</text>
</comment>
<gene>
    <name evidence="1" type="ORF">JD78_02984</name>
</gene>